<dbReference type="Proteomes" id="UP000499080">
    <property type="component" value="Unassembled WGS sequence"/>
</dbReference>
<evidence type="ECO:0000313" key="2">
    <source>
        <dbReference type="Proteomes" id="UP000499080"/>
    </source>
</evidence>
<name>A0A4Y2EKW2_ARAVE</name>
<evidence type="ECO:0008006" key="3">
    <source>
        <dbReference type="Google" id="ProtNLM"/>
    </source>
</evidence>
<reference evidence="1 2" key="1">
    <citation type="journal article" date="2019" name="Sci. Rep.">
        <title>Orb-weaving spider Araneus ventricosus genome elucidates the spidroin gene catalogue.</title>
        <authorList>
            <person name="Kono N."/>
            <person name="Nakamura H."/>
            <person name="Ohtoshi R."/>
            <person name="Moran D.A.P."/>
            <person name="Shinohara A."/>
            <person name="Yoshida Y."/>
            <person name="Fujiwara M."/>
            <person name="Mori M."/>
            <person name="Tomita M."/>
            <person name="Arakawa K."/>
        </authorList>
    </citation>
    <scope>NUCLEOTIDE SEQUENCE [LARGE SCALE GENOMIC DNA]</scope>
</reference>
<dbReference type="InterPro" id="IPR052560">
    <property type="entry name" value="RdDP_mobile_element"/>
</dbReference>
<dbReference type="EMBL" id="BGPR01000623">
    <property type="protein sequence ID" value="GBM28949.1"/>
    <property type="molecule type" value="Genomic_DNA"/>
</dbReference>
<protein>
    <recommendedName>
        <fullName evidence="3">Reverse transcriptase domain-containing protein</fullName>
    </recommendedName>
</protein>
<accession>A0A4Y2EKW2</accession>
<dbReference type="AlphaFoldDB" id="A0A4Y2EKW2"/>
<dbReference type="PANTHER" id="PTHR36688:SF2">
    <property type="entry name" value="ENDONUCLEASE_EXONUCLEASE_PHOSPHATASE DOMAIN-CONTAINING PROTEIN"/>
    <property type="match status" value="1"/>
</dbReference>
<evidence type="ECO:0000313" key="1">
    <source>
        <dbReference type="EMBL" id="GBM28949.1"/>
    </source>
</evidence>
<proteinExistence type="predicted"/>
<dbReference type="PANTHER" id="PTHR36688">
    <property type="entry name" value="ENDO/EXONUCLEASE/PHOSPHATASE DOMAIN-CONTAINING PROTEIN"/>
    <property type="match status" value="1"/>
</dbReference>
<sequence length="290" mass="34109">MEGNEKRSLTEFGVKIFKKLYPKLSPRRAQIQLQQTLREKEKFSQQEIDDILKNISNSRAPGYNGIDNIIVKVIYNSIPNLMIEFFNKCLELKCFLDPLKIGLVILFHTTDKDEHNTKSYRSITLQPKLDEILSVQWCQGVHIRAFAEDFAFIVTDNTREGPEKLRYFALNKFKDWTDKNELHVSMEKSSYVLLSKLVRGPTINWEKQPISRTDQLKYRGVTLDHKLGCLPHVLEKSKRAMEQYQHLCRIVRKNWEINKNIRRILYKTVIERTICHGEAAWGHNAIRHPD</sequence>
<organism evidence="1 2">
    <name type="scientific">Araneus ventricosus</name>
    <name type="common">Orbweaver spider</name>
    <name type="synonym">Epeira ventricosa</name>
    <dbReference type="NCBI Taxonomy" id="182803"/>
    <lineage>
        <taxon>Eukaryota</taxon>
        <taxon>Metazoa</taxon>
        <taxon>Ecdysozoa</taxon>
        <taxon>Arthropoda</taxon>
        <taxon>Chelicerata</taxon>
        <taxon>Arachnida</taxon>
        <taxon>Araneae</taxon>
        <taxon>Araneomorphae</taxon>
        <taxon>Entelegynae</taxon>
        <taxon>Araneoidea</taxon>
        <taxon>Araneidae</taxon>
        <taxon>Araneus</taxon>
    </lineage>
</organism>
<comment type="caution">
    <text evidence="1">The sequence shown here is derived from an EMBL/GenBank/DDBJ whole genome shotgun (WGS) entry which is preliminary data.</text>
</comment>
<dbReference type="OrthoDB" id="411871at2759"/>
<gene>
    <name evidence="1" type="ORF">AVEN_232041_1</name>
</gene>
<keyword evidence="2" id="KW-1185">Reference proteome</keyword>